<organism evidence="1 2">
    <name type="scientific">Penicillium rubens (strain ATCC 28089 / DSM 1075 / NRRL 1951 / Wisconsin 54-1255)</name>
    <name type="common">Penicillium chrysogenum</name>
    <dbReference type="NCBI Taxonomy" id="500485"/>
    <lineage>
        <taxon>Eukaryota</taxon>
        <taxon>Fungi</taxon>
        <taxon>Dikarya</taxon>
        <taxon>Ascomycota</taxon>
        <taxon>Pezizomycotina</taxon>
        <taxon>Eurotiomycetes</taxon>
        <taxon>Eurotiomycetidae</taxon>
        <taxon>Eurotiales</taxon>
        <taxon>Aspergillaceae</taxon>
        <taxon>Penicillium</taxon>
        <taxon>Penicillium chrysogenum species complex</taxon>
    </lineage>
</organism>
<accession>B6HVZ1</accession>
<name>B6HVZ1_PENRW</name>
<dbReference type="EMBL" id="AM920437">
    <property type="protein sequence ID" value="CAP98821.1"/>
    <property type="molecule type" value="Genomic_DNA"/>
</dbReference>
<sequence>MGYSLLFIIFSTQPAVHNPQSTTRSPSPERNYLAYGGKDNFAVQPASATVPKGSPNPEFCRDQVLAFRGPHTLSLCGENFFVPASDGNFKHETFSRSPPWQLDLASGVSYSTASSETECRHLPLYMCSNRRRYFGCSIEFVGRDLNVSSTDILTEVGGLDSVATTYPAFSGFRCVHRLSISRPCFVLG</sequence>
<gene>
    <name evidence="1" type="ORF">Pc22g15330</name>
    <name evidence="1" type="ORF">PCH_Pc22g15330</name>
</gene>
<protein>
    <submittedName>
        <fullName evidence="1">Uncharacterized protein</fullName>
    </submittedName>
</protein>
<dbReference type="HOGENOM" id="CLU_1441500_0_0_1"/>
<dbReference type="Proteomes" id="UP000000724">
    <property type="component" value="Contig Pc00c22"/>
</dbReference>
<reference evidence="1 2" key="1">
    <citation type="journal article" date="2008" name="Nat. Biotechnol.">
        <title>Genome sequencing and analysis of the filamentous fungus Penicillium chrysogenum.</title>
        <authorList>
            <person name="van den Berg M.A."/>
            <person name="Albang R."/>
            <person name="Albermann K."/>
            <person name="Badger J.H."/>
            <person name="Daran J.-M."/>
            <person name="Driessen A.J.M."/>
            <person name="Garcia-Estrada C."/>
            <person name="Fedorova N.D."/>
            <person name="Harris D.M."/>
            <person name="Heijne W.H.M."/>
            <person name="Joardar V.S."/>
            <person name="Kiel J.A.K.W."/>
            <person name="Kovalchuk A."/>
            <person name="Martin J.F."/>
            <person name="Nierman W.C."/>
            <person name="Nijland J.G."/>
            <person name="Pronk J.T."/>
            <person name="Roubos J.A."/>
            <person name="van der Klei I.J."/>
            <person name="van Peij N.N.M.E."/>
            <person name="Veenhuis M."/>
            <person name="von Doehren H."/>
            <person name="Wagner C."/>
            <person name="Wortman J.R."/>
            <person name="Bovenberg R.A.L."/>
        </authorList>
    </citation>
    <scope>NUCLEOTIDE SEQUENCE [LARGE SCALE GENOMIC DNA]</scope>
    <source>
        <strain evidence="2">ATCC 28089 / DSM 1075 / NRRL 1951 / Wisconsin 54-1255</strain>
    </source>
</reference>
<proteinExistence type="predicted"/>
<evidence type="ECO:0000313" key="2">
    <source>
        <dbReference type="Proteomes" id="UP000000724"/>
    </source>
</evidence>
<dbReference type="AlphaFoldDB" id="B6HVZ1"/>
<dbReference type="VEuPathDB" id="FungiDB:PCH_Pc22g15330"/>
<keyword evidence="2" id="KW-1185">Reference proteome</keyword>
<evidence type="ECO:0000313" key="1">
    <source>
        <dbReference type="EMBL" id="CAP98821.1"/>
    </source>
</evidence>